<proteinExistence type="predicted"/>
<organism evidence="1">
    <name type="scientific">uncultured Caudovirales phage</name>
    <dbReference type="NCBI Taxonomy" id="2100421"/>
    <lineage>
        <taxon>Viruses</taxon>
        <taxon>Duplodnaviria</taxon>
        <taxon>Heunggongvirae</taxon>
        <taxon>Uroviricota</taxon>
        <taxon>Caudoviricetes</taxon>
        <taxon>Peduoviridae</taxon>
        <taxon>Maltschvirus</taxon>
        <taxon>Maltschvirus maltsch</taxon>
    </lineage>
</organism>
<evidence type="ECO:0000313" key="1">
    <source>
        <dbReference type="EMBL" id="CAB4167098.1"/>
    </source>
</evidence>
<gene>
    <name evidence="2" type="ORF">UFOVP1653_4</name>
    <name evidence="1" type="ORF">UFOVP866_4</name>
</gene>
<protein>
    <submittedName>
        <fullName evidence="1">Uncharacterized protein</fullName>
    </submittedName>
</protein>
<dbReference type="EMBL" id="LR796799">
    <property type="protein sequence ID" value="CAB4167098.1"/>
    <property type="molecule type" value="Genomic_DNA"/>
</dbReference>
<name>A0A6J5PD03_9CAUD</name>
<accession>A0A6J5PD03</accession>
<sequence length="188" mass="20433">MAAVANTLEIKGIQETMKALKAIEPEYAKQIRKDIKKAGAPVLTSARSLIPTSPPLSGMARGNLIRGRAGTKWSSAGASKGFIIKTNKSGQKARTVTFKSGETIDFAARPYQLLTLTQRDAAASIWDHAGRRTKGRFVTNLQTQGSYEPRAAEPGVEAARPSVEKEVLNIVKKVMKTTDNKIRVRRGN</sequence>
<evidence type="ECO:0000313" key="2">
    <source>
        <dbReference type="EMBL" id="CAB4222017.1"/>
    </source>
</evidence>
<reference evidence="1" key="1">
    <citation type="submission" date="2020-04" db="EMBL/GenBank/DDBJ databases">
        <authorList>
            <person name="Chiriac C."/>
            <person name="Salcher M."/>
            <person name="Ghai R."/>
            <person name="Kavagutti S V."/>
        </authorList>
    </citation>
    <scope>NUCLEOTIDE SEQUENCE</scope>
</reference>
<dbReference type="EMBL" id="LR797509">
    <property type="protein sequence ID" value="CAB4222017.1"/>
    <property type="molecule type" value="Genomic_DNA"/>
</dbReference>